<dbReference type="InterPro" id="IPR011009">
    <property type="entry name" value="Kinase-like_dom_sf"/>
</dbReference>
<evidence type="ECO:0000259" key="2">
    <source>
        <dbReference type="Pfam" id="PF17667"/>
    </source>
</evidence>
<dbReference type="PANTHER" id="PTHR38248">
    <property type="entry name" value="FUNK1 6"/>
    <property type="match status" value="1"/>
</dbReference>
<dbReference type="InterPro" id="IPR008266">
    <property type="entry name" value="Tyr_kinase_AS"/>
</dbReference>
<protein>
    <recommendedName>
        <fullName evidence="2">Fungal-type protein kinase domain-containing protein</fullName>
    </recommendedName>
</protein>
<feature type="non-terminal residue" evidence="3">
    <location>
        <position position="728"/>
    </location>
</feature>
<proteinExistence type="predicted"/>
<feature type="compositionally biased region" description="Polar residues" evidence="1">
    <location>
        <begin position="624"/>
        <end position="637"/>
    </location>
</feature>
<dbReference type="OrthoDB" id="5584477at2759"/>
<feature type="region of interest" description="Disordered" evidence="1">
    <location>
        <begin position="623"/>
        <end position="642"/>
    </location>
</feature>
<dbReference type="AlphaFoldDB" id="A0A9W8MAN9"/>
<keyword evidence="4" id="KW-1185">Reference proteome</keyword>
<sequence>MKPTRLSSYSTDDDKDPAVVLGDLLTQELGKNTPMTDGGWASTLYLDVSIPQDIEKFLENSGEYQNGRWTRLPGVPSAASELNEPLCKLFNSILERLLPSNGSISRIAVDTHAHRFQAEAIEGTQRRCSPEIAVKASGPSFSCPKGSSLGFSNIATCFDTILDDDAEDYSRHLAYFTAYAKCIFAQQPNRFFFRSLVITENRASLFHFDRSGAQYTPLFNIHDEPRTLIRLILGLCAVDEHTLGLDNTVQWSVGASGRKERGTLNTVGLDKSTVSYDLLMEEQPFVHTSLRGRGTICWAAKNAKGERLIIKDYWMSGDQATTEFELLEEVKGLRGVCQMVSYEPSRAQTNNFRGNTDAFEQNAFCNRTAIRIVMRAYGPTIESFSSVEQVLAALRDAIAAHRLLLSRDILHRDVSPNNILLGVPGSEDGELGILIDLDLALRIHLIDAQHRADPKIGTRMFQSLMVLRTVEMEEKEISAHDYLDDLEAFFWVFSYLVCFYRADGTPAPKSIFQAHPQSWLKANPVDAHLKKLSFMSLRGIVYEVKRYMDEGWHLACADLFFKFRDYMWKLANRKEELAFEDFEGEPDESGPNKFSSMLKDVDEHYDYILGLFDEALKKTREATKATSGSSNPATRLKSNPVSVSQAVPAPVVAAINEPPIPPPKGTTSSDNRSAVMTPSTPSDPSTLVATSTSFRGSKRRSQEAELKDSPVQLKRQCPPSRRPLRATL</sequence>
<dbReference type="PROSITE" id="PS00109">
    <property type="entry name" value="PROTEIN_KINASE_TYR"/>
    <property type="match status" value="1"/>
</dbReference>
<feature type="region of interest" description="Disordered" evidence="1">
    <location>
        <begin position="653"/>
        <end position="728"/>
    </location>
</feature>
<dbReference type="Proteomes" id="UP001140091">
    <property type="component" value="Unassembled WGS sequence"/>
</dbReference>
<comment type="caution">
    <text evidence="3">The sequence shown here is derived from an EMBL/GenBank/DDBJ whole genome shotgun (WGS) entry which is preliminary data.</text>
</comment>
<dbReference type="GO" id="GO:0004672">
    <property type="term" value="F:protein kinase activity"/>
    <property type="evidence" value="ECO:0007669"/>
    <property type="project" value="InterPro"/>
</dbReference>
<evidence type="ECO:0000313" key="3">
    <source>
        <dbReference type="EMBL" id="KAJ2925070.1"/>
    </source>
</evidence>
<feature type="compositionally biased region" description="Polar residues" evidence="1">
    <location>
        <begin position="665"/>
        <end position="695"/>
    </location>
</feature>
<dbReference type="PANTHER" id="PTHR38248:SF2">
    <property type="entry name" value="FUNK1 11"/>
    <property type="match status" value="1"/>
</dbReference>
<dbReference type="Pfam" id="PF17667">
    <property type="entry name" value="Pkinase_fungal"/>
    <property type="match status" value="1"/>
</dbReference>
<dbReference type="InterPro" id="IPR040976">
    <property type="entry name" value="Pkinase_fungal"/>
</dbReference>
<reference evidence="3" key="1">
    <citation type="submission" date="2022-06" db="EMBL/GenBank/DDBJ databases">
        <title>Genome Sequence of Candolleomyces eurysporus.</title>
        <authorList>
            <person name="Buettner E."/>
        </authorList>
    </citation>
    <scope>NUCLEOTIDE SEQUENCE</scope>
    <source>
        <strain evidence="3">VTCC 930004</strain>
    </source>
</reference>
<name>A0A9W8MAN9_9AGAR</name>
<gene>
    <name evidence="3" type="ORF">H1R20_g12023</name>
</gene>
<dbReference type="Gene3D" id="1.10.510.10">
    <property type="entry name" value="Transferase(Phosphotransferase) domain 1"/>
    <property type="match status" value="1"/>
</dbReference>
<feature type="domain" description="Fungal-type protein kinase" evidence="2">
    <location>
        <begin position="149"/>
        <end position="496"/>
    </location>
</feature>
<dbReference type="EMBL" id="JANBPK010001196">
    <property type="protein sequence ID" value="KAJ2925070.1"/>
    <property type="molecule type" value="Genomic_DNA"/>
</dbReference>
<evidence type="ECO:0000313" key="4">
    <source>
        <dbReference type="Proteomes" id="UP001140091"/>
    </source>
</evidence>
<organism evidence="3 4">
    <name type="scientific">Candolleomyces eurysporus</name>
    <dbReference type="NCBI Taxonomy" id="2828524"/>
    <lineage>
        <taxon>Eukaryota</taxon>
        <taxon>Fungi</taxon>
        <taxon>Dikarya</taxon>
        <taxon>Basidiomycota</taxon>
        <taxon>Agaricomycotina</taxon>
        <taxon>Agaricomycetes</taxon>
        <taxon>Agaricomycetidae</taxon>
        <taxon>Agaricales</taxon>
        <taxon>Agaricineae</taxon>
        <taxon>Psathyrellaceae</taxon>
        <taxon>Candolleomyces</taxon>
    </lineage>
</organism>
<evidence type="ECO:0000256" key="1">
    <source>
        <dbReference type="SAM" id="MobiDB-lite"/>
    </source>
</evidence>
<dbReference type="SUPFAM" id="SSF56112">
    <property type="entry name" value="Protein kinase-like (PK-like)"/>
    <property type="match status" value="1"/>
</dbReference>
<accession>A0A9W8MAN9</accession>